<comment type="caution">
    <text evidence="2">The sequence shown here is derived from an EMBL/GenBank/DDBJ whole genome shotgun (WGS) entry which is preliminary data.</text>
</comment>
<accession>A0A0A8XAA9</accession>
<evidence type="ECO:0000313" key="2">
    <source>
        <dbReference type="EMBL" id="GAM15937.1"/>
    </source>
</evidence>
<feature type="region of interest" description="Disordered" evidence="1">
    <location>
        <begin position="1"/>
        <end position="48"/>
    </location>
</feature>
<gene>
    <name evidence="2" type="ORF">SAMD00020551_4108</name>
</gene>
<evidence type="ECO:0000313" key="3">
    <source>
        <dbReference type="Proteomes" id="UP000031014"/>
    </source>
</evidence>
<feature type="compositionally biased region" description="Gly residues" evidence="1">
    <location>
        <begin position="7"/>
        <end position="30"/>
    </location>
</feature>
<protein>
    <submittedName>
        <fullName evidence="2">Uncharacterized protein</fullName>
    </submittedName>
</protein>
<dbReference type="EMBL" id="BASE01000100">
    <property type="protein sequence ID" value="GAM15937.1"/>
    <property type="molecule type" value="Genomic_DNA"/>
</dbReference>
<evidence type="ECO:0000256" key="1">
    <source>
        <dbReference type="SAM" id="MobiDB-lite"/>
    </source>
</evidence>
<proteinExistence type="predicted"/>
<organism evidence="2 3">
    <name type="scientific">Mesobacillus selenatarsenatis (strain DSM 18680 / JCM 14380 / FERM P-15431 / SF-1)</name>
    <dbReference type="NCBI Taxonomy" id="1321606"/>
    <lineage>
        <taxon>Bacteria</taxon>
        <taxon>Bacillati</taxon>
        <taxon>Bacillota</taxon>
        <taxon>Bacilli</taxon>
        <taxon>Bacillales</taxon>
        <taxon>Bacillaceae</taxon>
        <taxon>Mesobacillus</taxon>
    </lineage>
</organism>
<name>A0A0A8XAA9_MESS1</name>
<sequence length="102" mass="10407">MTFNPFTGGGGEWVGPGGLGPGVGPSGSLGAGLLDNPGAGNRDNGDSRMVTPGLVRILSTMDHPLGQHLMVPGQVPSRTGASRAVQYPRLVSAMPQQLLFNV</sequence>
<reference evidence="2 3" key="1">
    <citation type="submission" date="2013-06" db="EMBL/GenBank/DDBJ databases">
        <title>Whole genome shotgun sequence of Bacillus selenatarsenatis SF-1.</title>
        <authorList>
            <person name="Kuroda M."/>
            <person name="Sei K."/>
            <person name="Yamashita M."/>
            <person name="Ike M."/>
        </authorList>
    </citation>
    <scope>NUCLEOTIDE SEQUENCE [LARGE SCALE GENOMIC DNA]</scope>
    <source>
        <strain evidence="2 3">SF-1</strain>
    </source>
</reference>
<keyword evidence="3" id="KW-1185">Reference proteome</keyword>
<dbReference type="Proteomes" id="UP000031014">
    <property type="component" value="Unassembled WGS sequence"/>
</dbReference>
<dbReference type="RefSeq" id="WP_041967552.1">
    <property type="nucleotide sequence ID" value="NZ_BASE01000100.1"/>
</dbReference>
<dbReference type="AlphaFoldDB" id="A0A0A8XAA9"/>